<proteinExistence type="predicted"/>
<protein>
    <submittedName>
        <fullName evidence="2">Uncharacterized protein</fullName>
    </submittedName>
</protein>
<comment type="caution">
    <text evidence="2">The sequence shown here is derived from an EMBL/GenBank/DDBJ whole genome shotgun (WGS) entry which is preliminary data.</text>
</comment>
<evidence type="ECO:0000313" key="2">
    <source>
        <dbReference type="EMBL" id="MPC92201.1"/>
    </source>
</evidence>
<sequence>MRRQGLRGNDGVEGGEVRGEALVKTVTGGDRPHAKSVVEEGEGIAVVVVVEVVVIGQHVHVEVWEGAGKEKEENKKRGKKCQ</sequence>
<dbReference type="EMBL" id="VSRR010090453">
    <property type="protein sequence ID" value="MPC92201.1"/>
    <property type="molecule type" value="Genomic_DNA"/>
</dbReference>
<dbReference type="Proteomes" id="UP000324222">
    <property type="component" value="Unassembled WGS sequence"/>
</dbReference>
<accession>A0A5B7J2X2</accession>
<organism evidence="2 3">
    <name type="scientific">Portunus trituberculatus</name>
    <name type="common">Swimming crab</name>
    <name type="synonym">Neptunus trituberculatus</name>
    <dbReference type="NCBI Taxonomy" id="210409"/>
    <lineage>
        <taxon>Eukaryota</taxon>
        <taxon>Metazoa</taxon>
        <taxon>Ecdysozoa</taxon>
        <taxon>Arthropoda</taxon>
        <taxon>Crustacea</taxon>
        <taxon>Multicrustacea</taxon>
        <taxon>Malacostraca</taxon>
        <taxon>Eumalacostraca</taxon>
        <taxon>Eucarida</taxon>
        <taxon>Decapoda</taxon>
        <taxon>Pleocyemata</taxon>
        <taxon>Brachyura</taxon>
        <taxon>Eubrachyura</taxon>
        <taxon>Portunoidea</taxon>
        <taxon>Portunidae</taxon>
        <taxon>Portuninae</taxon>
        <taxon>Portunus</taxon>
    </lineage>
</organism>
<evidence type="ECO:0000313" key="3">
    <source>
        <dbReference type="Proteomes" id="UP000324222"/>
    </source>
</evidence>
<keyword evidence="3" id="KW-1185">Reference proteome</keyword>
<reference evidence="2 3" key="1">
    <citation type="submission" date="2019-05" db="EMBL/GenBank/DDBJ databases">
        <title>Another draft genome of Portunus trituberculatus and its Hox gene families provides insights of decapod evolution.</title>
        <authorList>
            <person name="Jeong J.-H."/>
            <person name="Song I."/>
            <person name="Kim S."/>
            <person name="Choi T."/>
            <person name="Kim D."/>
            <person name="Ryu S."/>
            <person name="Kim W."/>
        </authorList>
    </citation>
    <scope>NUCLEOTIDE SEQUENCE [LARGE SCALE GENOMIC DNA]</scope>
    <source>
        <tissue evidence="2">Muscle</tissue>
    </source>
</reference>
<feature type="region of interest" description="Disordered" evidence="1">
    <location>
        <begin position="1"/>
        <end position="33"/>
    </location>
</feature>
<gene>
    <name evidence="2" type="ORF">E2C01_087276</name>
</gene>
<dbReference type="AlphaFoldDB" id="A0A5B7J2X2"/>
<name>A0A5B7J2X2_PORTR</name>
<evidence type="ECO:0000256" key="1">
    <source>
        <dbReference type="SAM" id="MobiDB-lite"/>
    </source>
</evidence>